<dbReference type="OrthoDB" id="5574448at2"/>
<sequence length="84" mass="9851">MQNSIQNEQHIEVILSLYHFCLQAHEMRQRLRQTHLARMIDDEIGGRYLANLGLPLKQSLDKARIHIFQNSERIITAPHSNVLH</sequence>
<gene>
    <name evidence="1" type="ORF">SAMN05444853_11334</name>
</gene>
<name>A0A1H7XP27_9PAST</name>
<proteinExistence type="predicted"/>
<evidence type="ECO:0000313" key="1">
    <source>
        <dbReference type="EMBL" id="SEM34739.1"/>
    </source>
</evidence>
<organism evidence="1 2">
    <name type="scientific">Phocoenobacter skyensis</name>
    <dbReference type="NCBI Taxonomy" id="97481"/>
    <lineage>
        <taxon>Bacteria</taxon>
        <taxon>Pseudomonadati</taxon>
        <taxon>Pseudomonadota</taxon>
        <taxon>Gammaproteobacteria</taxon>
        <taxon>Pasteurellales</taxon>
        <taxon>Pasteurellaceae</taxon>
        <taxon>Phocoenobacter</taxon>
    </lineage>
</organism>
<evidence type="ECO:0000313" key="2">
    <source>
        <dbReference type="Proteomes" id="UP000198883"/>
    </source>
</evidence>
<dbReference type="STRING" id="97481.SAMN05444853_11334"/>
<reference evidence="2" key="1">
    <citation type="submission" date="2016-10" db="EMBL/GenBank/DDBJ databases">
        <authorList>
            <person name="Varghese N."/>
            <person name="Submissions S."/>
        </authorList>
    </citation>
    <scope>NUCLEOTIDE SEQUENCE [LARGE SCALE GENOMIC DNA]</scope>
    <source>
        <strain evidence="2">DSM 24204</strain>
    </source>
</reference>
<protein>
    <submittedName>
        <fullName evidence="1">Uncharacterized protein</fullName>
    </submittedName>
</protein>
<accession>A0A1H7XP27</accession>
<dbReference type="EMBL" id="FOBN01000013">
    <property type="protein sequence ID" value="SEM34739.1"/>
    <property type="molecule type" value="Genomic_DNA"/>
</dbReference>
<dbReference type="RefSeq" id="WP_143054817.1">
    <property type="nucleotide sequence ID" value="NZ_CP016180.1"/>
</dbReference>
<dbReference type="GeneID" id="83544547"/>
<dbReference type="Proteomes" id="UP000198883">
    <property type="component" value="Unassembled WGS sequence"/>
</dbReference>
<dbReference type="AlphaFoldDB" id="A0A1H7XP27"/>